<organism evidence="5 6">
    <name type="scientific">Tieghemostelium lacteum</name>
    <name type="common">Slime mold</name>
    <name type="synonym">Dictyostelium lacteum</name>
    <dbReference type="NCBI Taxonomy" id="361077"/>
    <lineage>
        <taxon>Eukaryota</taxon>
        <taxon>Amoebozoa</taxon>
        <taxon>Evosea</taxon>
        <taxon>Eumycetozoa</taxon>
        <taxon>Dictyostelia</taxon>
        <taxon>Dictyosteliales</taxon>
        <taxon>Raperosteliaceae</taxon>
        <taxon>Tieghemostelium</taxon>
    </lineage>
</organism>
<feature type="compositionally biased region" description="Low complexity" evidence="4">
    <location>
        <begin position="273"/>
        <end position="291"/>
    </location>
</feature>
<dbReference type="GO" id="GO:0006406">
    <property type="term" value="P:mRNA export from nucleus"/>
    <property type="evidence" value="ECO:0007669"/>
    <property type="project" value="TreeGrafter"/>
</dbReference>
<dbReference type="InterPro" id="IPR015943">
    <property type="entry name" value="WD40/YVTN_repeat-like_dom_sf"/>
</dbReference>
<dbReference type="GO" id="GO:0000346">
    <property type="term" value="C:transcription export complex"/>
    <property type="evidence" value="ECO:0007669"/>
    <property type="project" value="TreeGrafter"/>
</dbReference>
<dbReference type="SMART" id="SM00320">
    <property type="entry name" value="WD40"/>
    <property type="match status" value="5"/>
</dbReference>
<proteinExistence type="inferred from homology"/>
<dbReference type="PANTHER" id="PTHR44411:SF1">
    <property type="entry name" value="THO COMPLEX SUBUNIT 6 HOMOLOG"/>
    <property type="match status" value="1"/>
</dbReference>
<dbReference type="OrthoDB" id="273067at2759"/>
<evidence type="ECO:0000256" key="3">
    <source>
        <dbReference type="PROSITE-ProRule" id="PRU00221"/>
    </source>
</evidence>
<evidence type="ECO:0000256" key="1">
    <source>
        <dbReference type="ARBA" id="ARBA00009728"/>
    </source>
</evidence>
<name>A0A151Z5B4_TIELA</name>
<sequence length="435" mass="48887">MASNLNGWIQKECEQRETIVIDMVFSLCGNYLVACNNFGCVNVWDLKESLHPNEIQQHVTNENGYSDQPNPFVNIFNTQQQQQQQQQPNGSSSYNNMIFKPSLSFLADSTKSPINKLFFYSEELLVSSGDSDIMVWNWTKIKNLIGEPGQRINVSDIKQILICNLNSPRIEGIKGHLPERAEINGLDSDGRFLYFACGNNNAYSCDLSTLKIVNTYQGHQDYVLSIKYNSTFNQIITSSEDSTVRIWDPNSSQTTSILNPFYKLSYDMSDINNNSNSNTNSSSNNNNNSNDNDFKLPPFLSTEKTKKSSNFNQWCGPLDLDETGNWLVVGGSTLSLWYLGRLNTMVANLPADDCIHSVLVNKDQILACGSEGTVNYYSPEGRLQMKVPSTSKILYSLAHNPKKSNQILATGGSSPLINIYINQENIAFSYYFLNE</sequence>
<dbReference type="PANTHER" id="PTHR44411">
    <property type="entry name" value="THO COMPLEX SUBUNIT 6 HOMOLOG"/>
    <property type="match status" value="1"/>
</dbReference>
<dbReference type="AlphaFoldDB" id="A0A151Z5B4"/>
<protein>
    <submittedName>
        <fullName evidence="5">WD40 repeat-containing protein</fullName>
    </submittedName>
</protein>
<dbReference type="Proteomes" id="UP000076078">
    <property type="component" value="Unassembled WGS sequence"/>
</dbReference>
<dbReference type="SUPFAM" id="SSF50978">
    <property type="entry name" value="WD40 repeat-like"/>
    <property type="match status" value="1"/>
</dbReference>
<gene>
    <name evidence="5" type="ORF">DLAC_10368</name>
</gene>
<evidence type="ECO:0000256" key="2">
    <source>
        <dbReference type="ARBA" id="ARBA00022574"/>
    </source>
</evidence>
<dbReference type="Pfam" id="PF00400">
    <property type="entry name" value="WD40"/>
    <property type="match status" value="1"/>
</dbReference>
<evidence type="ECO:0000313" key="5">
    <source>
        <dbReference type="EMBL" id="KYQ89128.1"/>
    </source>
</evidence>
<dbReference type="PROSITE" id="PS50082">
    <property type="entry name" value="WD_REPEATS_2"/>
    <property type="match status" value="1"/>
</dbReference>
<dbReference type="EMBL" id="LODT01000042">
    <property type="protein sequence ID" value="KYQ89128.1"/>
    <property type="molecule type" value="Genomic_DNA"/>
</dbReference>
<accession>A0A151Z5B4</accession>
<dbReference type="OMA" id="WCGPLDL"/>
<dbReference type="PROSITE" id="PS50294">
    <property type="entry name" value="WD_REPEATS_REGION"/>
    <property type="match status" value="1"/>
</dbReference>
<evidence type="ECO:0000256" key="4">
    <source>
        <dbReference type="SAM" id="MobiDB-lite"/>
    </source>
</evidence>
<keyword evidence="2 3" id="KW-0853">WD repeat</keyword>
<dbReference type="STRING" id="361077.A0A151Z5B4"/>
<evidence type="ECO:0000313" key="6">
    <source>
        <dbReference type="Proteomes" id="UP000076078"/>
    </source>
</evidence>
<dbReference type="InterPro" id="IPR042626">
    <property type="entry name" value="THOC6"/>
</dbReference>
<dbReference type="InParanoid" id="A0A151Z5B4"/>
<comment type="caution">
    <text evidence="5">The sequence shown here is derived from an EMBL/GenBank/DDBJ whole genome shotgun (WGS) entry which is preliminary data.</text>
</comment>
<dbReference type="InterPro" id="IPR001680">
    <property type="entry name" value="WD40_rpt"/>
</dbReference>
<dbReference type="InterPro" id="IPR036322">
    <property type="entry name" value="WD40_repeat_dom_sf"/>
</dbReference>
<feature type="region of interest" description="Disordered" evidence="4">
    <location>
        <begin position="273"/>
        <end position="299"/>
    </location>
</feature>
<dbReference type="GO" id="GO:0000347">
    <property type="term" value="C:THO complex"/>
    <property type="evidence" value="ECO:0007669"/>
    <property type="project" value="TreeGrafter"/>
</dbReference>
<comment type="similarity">
    <text evidence="1">Belongs to the WD repeat THOC6 family.</text>
</comment>
<feature type="repeat" description="WD" evidence="3">
    <location>
        <begin position="216"/>
        <end position="257"/>
    </location>
</feature>
<dbReference type="Gene3D" id="2.130.10.10">
    <property type="entry name" value="YVTN repeat-like/Quinoprotein amine dehydrogenase"/>
    <property type="match status" value="2"/>
</dbReference>
<dbReference type="FunCoup" id="A0A151Z5B4">
    <property type="interactions" value="167"/>
</dbReference>
<reference evidence="5 6" key="1">
    <citation type="submission" date="2015-12" db="EMBL/GenBank/DDBJ databases">
        <title>Dictyostelia acquired genes for synthesis and detection of signals that induce cell-type specialization by lateral gene transfer from prokaryotes.</title>
        <authorList>
            <person name="Gloeckner G."/>
            <person name="Schaap P."/>
        </authorList>
    </citation>
    <scope>NUCLEOTIDE SEQUENCE [LARGE SCALE GENOMIC DNA]</scope>
    <source>
        <strain evidence="5 6">TK</strain>
    </source>
</reference>
<keyword evidence="6" id="KW-1185">Reference proteome</keyword>